<dbReference type="Proteomes" id="UP001168877">
    <property type="component" value="Unassembled WGS sequence"/>
</dbReference>
<feature type="transmembrane region" description="Helical" evidence="11">
    <location>
        <begin position="315"/>
        <end position="331"/>
    </location>
</feature>
<feature type="domain" description="Cation/H+ exchanger transmembrane" evidence="12">
    <location>
        <begin position="45"/>
        <end position="425"/>
    </location>
</feature>
<protein>
    <recommendedName>
        <fullName evidence="17">Cation/H+ exchanger domain-containing protein</fullName>
    </recommendedName>
</protein>
<comment type="caution">
    <text evidence="15">The sequence shown here is derived from an EMBL/GenBank/DDBJ whole genome shotgun (WGS) entry which is preliminary data.</text>
</comment>
<feature type="domain" description="Cation/H(+) antiporter central" evidence="13">
    <location>
        <begin position="1291"/>
        <end position="1430"/>
    </location>
</feature>
<dbReference type="GO" id="GO:1902600">
    <property type="term" value="P:proton transmembrane transport"/>
    <property type="evidence" value="ECO:0007669"/>
    <property type="project" value="InterPro"/>
</dbReference>
<dbReference type="PANTHER" id="PTHR32468">
    <property type="entry name" value="CATION/H + ANTIPORTER"/>
    <property type="match status" value="1"/>
</dbReference>
<evidence type="ECO:0000256" key="10">
    <source>
        <dbReference type="ARBA" id="ARBA00038341"/>
    </source>
</evidence>
<dbReference type="InterPro" id="IPR057290">
    <property type="entry name" value="CHX17_C"/>
</dbReference>
<evidence type="ECO:0000256" key="7">
    <source>
        <dbReference type="ARBA" id="ARBA00022989"/>
    </source>
</evidence>
<keyword evidence="6" id="KW-0630">Potassium</keyword>
<evidence type="ECO:0000313" key="16">
    <source>
        <dbReference type="Proteomes" id="UP001168877"/>
    </source>
</evidence>
<feature type="transmembrane region" description="Helical" evidence="11">
    <location>
        <begin position="376"/>
        <end position="395"/>
    </location>
</feature>
<keyword evidence="16" id="KW-1185">Reference proteome</keyword>
<feature type="transmembrane region" description="Helical" evidence="11">
    <location>
        <begin position="1213"/>
        <end position="1235"/>
    </location>
</feature>
<feature type="transmembrane region" description="Helical" evidence="11">
    <location>
        <begin position="903"/>
        <end position="920"/>
    </location>
</feature>
<feature type="transmembrane region" description="Helical" evidence="11">
    <location>
        <begin position="1071"/>
        <end position="1104"/>
    </location>
</feature>
<keyword evidence="7 11" id="KW-1133">Transmembrane helix</keyword>
<feature type="transmembrane region" description="Helical" evidence="11">
    <location>
        <begin position="194"/>
        <end position="218"/>
    </location>
</feature>
<feature type="transmembrane region" description="Helical" evidence="11">
    <location>
        <begin position="407"/>
        <end position="429"/>
    </location>
</feature>
<dbReference type="PANTHER" id="PTHR32468:SF144">
    <property type="entry name" value="CATION_H(+) ANTIPORTER 17"/>
    <property type="match status" value="1"/>
</dbReference>
<evidence type="ECO:0000259" key="13">
    <source>
        <dbReference type="Pfam" id="PF23256"/>
    </source>
</evidence>
<dbReference type="Pfam" id="PF23256">
    <property type="entry name" value="CHX17_2nd"/>
    <property type="match status" value="2"/>
</dbReference>
<dbReference type="Pfam" id="PF00999">
    <property type="entry name" value="Na_H_Exchanger"/>
    <property type="match status" value="2"/>
</dbReference>
<keyword evidence="4" id="KW-0633">Potassium transport</keyword>
<proteinExistence type="inferred from homology"/>
<reference evidence="15" key="2">
    <citation type="submission" date="2023-06" db="EMBL/GenBank/DDBJ databases">
        <authorList>
            <person name="Swenson N.G."/>
            <person name="Wegrzyn J.L."/>
            <person name="Mcevoy S.L."/>
        </authorList>
    </citation>
    <scope>NUCLEOTIDE SEQUENCE</scope>
    <source>
        <strain evidence="15">NS2018</strain>
        <tissue evidence="15">Leaf</tissue>
    </source>
</reference>
<keyword evidence="2" id="KW-0813">Transport</keyword>
<feature type="transmembrane region" description="Helical" evidence="11">
    <location>
        <begin position="1030"/>
        <end position="1050"/>
    </location>
</feature>
<feature type="transmembrane region" description="Helical" evidence="11">
    <location>
        <begin position="867"/>
        <end position="883"/>
    </location>
</feature>
<feature type="transmembrane region" description="Helical" evidence="11">
    <location>
        <begin position="264"/>
        <end position="295"/>
    </location>
</feature>
<feature type="transmembrane region" description="Helical" evidence="11">
    <location>
        <begin position="343"/>
        <end position="364"/>
    </location>
</feature>
<accession>A0AA39VNV0</accession>
<gene>
    <name evidence="15" type="ORF">LWI29_015829</name>
</gene>
<evidence type="ECO:0008006" key="17">
    <source>
        <dbReference type="Google" id="ProtNLM"/>
    </source>
</evidence>
<feature type="transmembrane region" description="Helical" evidence="11">
    <location>
        <begin position="224"/>
        <end position="244"/>
    </location>
</feature>
<dbReference type="GO" id="GO:0015297">
    <property type="term" value="F:antiporter activity"/>
    <property type="evidence" value="ECO:0007669"/>
    <property type="project" value="UniProtKB-KW"/>
</dbReference>
<evidence type="ECO:0000256" key="8">
    <source>
        <dbReference type="ARBA" id="ARBA00023065"/>
    </source>
</evidence>
<feature type="transmembrane region" description="Helical" evidence="11">
    <location>
        <begin position="30"/>
        <end position="49"/>
    </location>
</feature>
<feature type="domain" description="Cation/H(+) antiporter C-terminal" evidence="14">
    <location>
        <begin position="1433"/>
        <end position="1588"/>
    </location>
</feature>
<feature type="transmembrane region" description="Helical" evidence="11">
    <location>
        <begin position="160"/>
        <end position="182"/>
    </location>
</feature>
<keyword evidence="3" id="KW-0050">Antiport</keyword>
<keyword evidence="5 11" id="KW-0812">Transmembrane</keyword>
<organism evidence="15 16">
    <name type="scientific">Acer saccharum</name>
    <name type="common">Sugar maple</name>
    <dbReference type="NCBI Taxonomy" id="4024"/>
    <lineage>
        <taxon>Eukaryota</taxon>
        <taxon>Viridiplantae</taxon>
        <taxon>Streptophyta</taxon>
        <taxon>Embryophyta</taxon>
        <taxon>Tracheophyta</taxon>
        <taxon>Spermatophyta</taxon>
        <taxon>Magnoliopsida</taxon>
        <taxon>eudicotyledons</taxon>
        <taxon>Gunneridae</taxon>
        <taxon>Pentapetalae</taxon>
        <taxon>rosids</taxon>
        <taxon>malvids</taxon>
        <taxon>Sapindales</taxon>
        <taxon>Sapindaceae</taxon>
        <taxon>Hippocastanoideae</taxon>
        <taxon>Acereae</taxon>
        <taxon>Acer</taxon>
    </lineage>
</organism>
<evidence type="ECO:0000256" key="6">
    <source>
        <dbReference type="ARBA" id="ARBA00022958"/>
    </source>
</evidence>
<sequence length="1610" mass="174632">MAIGSNTTACPAAMKATSNGVFQDDNPLDFALPLAILQICLVVVVTRLLAVILKPIRQPRVIAEIVGGILLGPSALGRSTAYLDKIFPKKSLTVLDTLANLGLLFFLFLVGLELDPKSLRRTGKKALSIALAGISMPFVLGIGTSYALRSTISKGVDGPPFLIFMGVAFSITAFPVLARILAELKLLTTDVGRMAMSAAAVNDVAAWILLALAIALSGTGKSPLVSLWVLICGTVFITGCIFIVPPIFKWMQQRCPEGEPVKELYVCASLVIVLAAGFVTDAIGIHALFGAFVIGVLVPKEGPFGAALVEKLEDLVSGLFLPLYFVSSGLKTNVATIQGAQSWGFLVLVIATACFGKIVGTVGVSMLCKVPLRESLALGFLMNTKGLVELIVLNIGKDRKVLNDQTFAIMVLMAVFTTFMTTPLVLAVYKPDKRTSKTIYKHRTIKRNNPDSELRILACFHSSRNIPSTINLIEASRGIGKKEGLCLYAMHLMELSERTSAILMVHKARKNGIPFWNKGKRSDSDQIVVAFEAFRQLSRVSIRPMTAISAMNDLYEDICGSAERKGVAMIILPFHKHQRIDGMLETTRNEFRWVNKKVLDHAQCSVGILVDRGLGGNTHVSASNVSSTITVLFFGGNDDQEALAYGARMAEHPGISLTVVRFLPSSEFSSEIVNVDSDTPPENSTDETFLAEIKHKFSDSESVRFEERTVRNTSETINVIMEFNKCNMFLVGRISRGQVAATMNNNVKSECPELGPIGNLLISPDFSTSASVLVVQQYTNLPVQDSSLATASTDSVTESPQDERFEKLTSAAAADNPETDINKQGPLAKLLFFVEWLPMLQLLQICVVIILTRGLAFLLRPLRQPRVIAEIIGGILLGPSALGRSKRFLEVMFPPKSQTVLDTLANIGLIFFMFLVGLELDIKSLRRTGKKALSIAVAGISVPFTLGIGSSFILRESISKGVNGTAFLVFMGVALSITAFPVLARILAELKLLTTDIGRMAMSAAAVNDVTAWILLALAIALSGSSHSPLAPFWVFLSGCVFVICSSFIIPPIFKLMAQRCHEGEPVEETYICATLTVVLAAGFITDAIGIHAMFGAFVVGVLIPEEGPFVGALVEKVEDLVSGIFLPLYFVSSGLKTNIATIKGLQSWGLLALVTFTACFGKIVGTAVVSLACKVPRKEALALGFLMNTKGLVELIVLNIGKDRKVLNDQVFAIMVLMALFTTFITTPLVLAIYKPARRARAADYKHRTIERKNSKSQLRILACFHSTRNIPSMINLFEASRGVQKSEGLCVYALHLMELSERPSAILMVCKARKNGLPFWNKGVRSGADRIVVAFEAFQQLSHVSVRPMTSISSMSDMHEDICTSADSKRAAIIILPFHKHERLDGTLETTRSDFRWVNQRVLEHAPCSVGILIDRGLGGTTHVSASNVSYNITVLFFGGRDDREALAYGARMAEHPGIILTVIRFLVEPETVGGITTVDMVENPNTTLRSMDEEALSDVKLNVLSQDDSIKYEEKFVRSATETIATIRESSRCCNLILVGRMPDGEVAVALNRSGDCPELGPVGSLLTTSDFSTVSVLVIQQYSGQDSLNLASEREEDSAGMDSEAN</sequence>
<dbReference type="InterPro" id="IPR057291">
    <property type="entry name" value="CHX17_2nd"/>
</dbReference>
<dbReference type="GO" id="GO:0006885">
    <property type="term" value="P:regulation of pH"/>
    <property type="evidence" value="ECO:0007669"/>
    <property type="project" value="UniProtKB-ARBA"/>
</dbReference>
<evidence type="ECO:0000259" key="14">
    <source>
        <dbReference type="Pfam" id="PF23259"/>
    </source>
</evidence>
<evidence type="ECO:0000256" key="11">
    <source>
        <dbReference type="SAM" id="Phobius"/>
    </source>
</evidence>
<dbReference type="InterPro" id="IPR038770">
    <property type="entry name" value="Na+/solute_symporter_sf"/>
</dbReference>
<feature type="transmembrane region" description="Helical" evidence="11">
    <location>
        <begin position="1181"/>
        <end position="1201"/>
    </location>
</feature>
<reference evidence="15" key="1">
    <citation type="journal article" date="2022" name="Plant J.">
        <title>Strategies of tolerance reflected in two North American maple genomes.</title>
        <authorList>
            <person name="McEvoy S.L."/>
            <person name="Sezen U.U."/>
            <person name="Trouern-Trend A."/>
            <person name="McMahon S.M."/>
            <person name="Schaberg P.G."/>
            <person name="Yang J."/>
            <person name="Wegrzyn J.L."/>
            <person name="Swenson N.G."/>
        </authorList>
    </citation>
    <scope>NUCLEOTIDE SEQUENCE</scope>
    <source>
        <strain evidence="15">NS2018</strain>
    </source>
</reference>
<feature type="transmembrane region" description="Helical" evidence="11">
    <location>
        <begin position="1000"/>
        <end position="1024"/>
    </location>
</feature>
<feature type="transmembrane region" description="Helical" evidence="11">
    <location>
        <begin position="830"/>
        <end position="855"/>
    </location>
</feature>
<dbReference type="GO" id="GO:0006813">
    <property type="term" value="P:potassium ion transport"/>
    <property type="evidence" value="ECO:0007669"/>
    <property type="project" value="UniProtKB-KW"/>
</dbReference>
<evidence type="ECO:0000256" key="4">
    <source>
        <dbReference type="ARBA" id="ARBA00022538"/>
    </source>
</evidence>
<feature type="transmembrane region" description="Helical" evidence="11">
    <location>
        <begin position="966"/>
        <end position="988"/>
    </location>
</feature>
<feature type="domain" description="Cation/H(+) antiporter C-terminal" evidence="14">
    <location>
        <begin position="628"/>
        <end position="779"/>
    </location>
</feature>
<dbReference type="Gene3D" id="3.40.50.12370">
    <property type="match status" value="2"/>
</dbReference>
<dbReference type="InterPro" id="IPR050794">
    <property type="entry name" value="CPA2_transporter"/>
</dbReference>
<comment type="similarity">
    <text evidence="10">Belongs to the monovalent cation:proton antiporter 2 (CPA2) transporter (TC 2.A.37) family. CHX (TC 2.A.37.4) subfamily.</text>
</comment>
<feature type="transmembrane region" description="Helical" evidence="11">
    <location>
        <begin position="126"/>
        <end position="148"/>
    </location>
</feature>
<dbReference type="EMBL" id="JAUESC010000382">
    <property type="protein sequence ID" value="KAK0586992.1"/>
    <property type="molecule type" value="Genomic_DNA"/>
</dbReference>
<evidence type="ECO:0000256" key="2">
    <source>
        <dbReference type="ARBA" id="ARBA00022448"/>
    </source>
</evidence>
<dbReference type="GO" id="GO:0016020">
    <property type="term" value="C:membrane"/>
    <property type="evidence" value="ECO:0007669"/>
    <property type="project" value="UniProtKB-SubCell"/>
</dbReference>
<dbReference type="InterPro" id="IPR006153">
    <property type="entry name" value="Cation/H_exchanger_TM"/>
</dbReference>
<dbReference type="Pfam" id="PF23259">
    <property type="entry name" value="CHX17_C"/>
    <property type="match status" value="2"/>
</dbReference>
<dbReference type="Gene3D" id="1.20.1530.20">
    <property type="match status" value="2"/>
</dbReference>
<feature type="transmembrane region" description="Helical" evidence="11">
    <location>
        <begin position="97"/>
        <end position="114"/>
    </location>
</feature>
<evidence type="ECO:0000313" key="15">
    <source>
        <dbReference type="EMBL" id="KAK0586992.1"/>
    </source>
</evidence>
<evidence type="ECO:0000259" key="12">
    <source>
        <dbReference type="Pfam" id="PF00999"/>
    </source>
</evidence>
<evidence type="ECO:0000256" key="3">
    <source>
        <dbReference type="ARBA" id="ARBA00022449"/>
    </source>
</evidence>
<feature type="transmembrane region" description="Helical" evidence="11">
    <location>
        <begin position="1149"/>
        <end position="1174"/>
    </location>
</feature>
<comment type="subcellular location">
    <subcellularLocation>
        <location evidence="1">Membrane</location>
        <topology evidence="1">Multi-pass membrane protein</topology>
    </subcellularLocation>
</comment>
<evidence type="ECO:0000256" key="1">
    <source>
        <dbReference type="ARBA" id="ARBA00004141"/>
    </source>
</evidence>
<feature type="domain" description="Cation/H(+) antiporter central" evidence="13">
    <location>
        <begin position="485"/>
        <end position="624"/>
    </location>
</feature>
<evidence type="ECO:0000256" key="5">
    <source>
        <dbReference type="ARBA" id="ARBA00022692"/>
    </source>
</evidence>
<feature type="transmembrane region" description="Helical" evidence="11">
    <location>
        <begin position="61"/>
        <end position="77"/>
    </location>
</feature>
<name>A0AA39VNV0_ACESA</name>
<dbReference type="FunFam" id="1.20.1530.20:FF:000003">
    <property type="entry name" value="Cation/H(+) antiporter 15"/>
    <property type="match status" value="2"/>
</dbReference>
<keyword evidence="8" id="KW-0406">Ion transport</keyword>
<evidence type="ECO:0000256" key="9">
    <source>
        <dbReference type="ARBA" id="ARBA00023136"/>
    </source>
</evidence>
<feature type="transmembrane region" description="Helical" evidence="11">
    <location>
        <begin position="932"/>
        <end position="954"/>
    </location>
</feature>
<feature type="domain" description="Cation/H+ exchanger transmembrane" evidence="12">
    <location>
        <begin position="850"/>
        <end position="1230"/>
    </location>
</feature>
<dbReference type="GO" id="GO:0012505">
    <property type="term" value="C:endomembrane system"/>
    <property type="evidence" value="ECO:0007669"/>
    <property type="project" value="TreeGrafter"/>
</dbReference>
<keyword evidence="9 11" id="KW-0472">Membrane</keyword>